<dbReference type="InterPro" id="IPR036942">
    <property type="entry name" value="Beta-barrel_TonB_sf"/>
</dbReference>
<dbReference type="SUPFAM" id="SSF56935">
    <property type="entry name" value="Porins"/>
    <property type="match status" value="1"/>
</dbReference>
<gene>
    <name evidence="5" type="ORF">JCM17844_23200</name>
</gene>
<dbReference type="EMBL" id="BKCL01000008">
    <property type="protein sequence ID" value="GEQ98683.1"/>
    <property type="molecule type" value="Genomic_DNA"/>
</dbReference>
<dbReference type="PANTHER" id="PTHR47234">
    <property type="match status" value="1"/>
</dbReference>
<evidence type="ECO:0000259" key="4">
    <source>
        <dbReference type="Pfam" id="PF00593"/>
    </source>
</evidence>
<evidence type="ECO:0000256" key="1">
    <source>
        <dbReference type="ARBA" id="ARBA00004442"/>
    </source>
</evidence>
<dbReference type="Gene3D" id="2.40.170.20">
    <property type="entry name" value="TonB-dependent receptor, beta-barrel domain"/>
    <property type="match status" value="1"/>
</dbReference>
<evidence type="ECO:0000313" key="5">
    <source>
        <dbReference type="EMBL" id="GEQ98683.1"/>
    </source>
</evidence>
<keyword evidence="3" id="KW-0998">Cell outer membrane</keyword>
<sequence length="627" mass="67638">MFIGPDAGNGNLMDTITVDATNPFNPFGQTLSAETGFVFAGRRPLEAGPRIFEQNVDTWYLNGGLKGDFTFEERKFYWDMHATFSESRGSQRKFGAFNSAKLKQALGPIDQCLNSDGTSINGCVPFNFFGGQGPDGTGSITQEMLDFVTFVQKDESESELFDFTANISGDLFKLPAGWVAFAGGVEHRKREGFFQPDAVVVAGESAGVPSTPTQGGFNVDEVYGEIVLPILADAPMFEYLEASFAARYSDYSTFGGNTTVKAGLNWRMTEDFLLRGSYSEGLRAPGIGELFGAAARFDATLEDPCSDFLGTTGNAAPPEIQANCIALGVPADGSFEQLNSQISATVGGNLELEPETSDSWSISSVYSPQWAANIAGVESMTFELTYWNIDIDGAIQAIDPEVKLNGCVATLDPVLCSGISRTAGGAINGLNIQLQNIGGIETDGLDFSMDYNSPNTDFGQFHANILATWVNNYEESFPTATGTTTIERVGTEQGDPEKGWPEWRIQANLDWSFNTVTVNFTARYIDGITETCPNSLFGVSAGGISDLSSLCSDPDNATNNLSSKIYGDLQATWRPEMFDDRIGLTVGINNIFQTDPPECVSCALNGFDATLYDVPGRFGYAQVNVKF</sequence>
<evidence type="ECO:0000256" key="3">
    <source>
        <dbReference type="ARBA" id="ARBA00023237"/>
    </source>
</evidence>
<proteinExistence type="predicted"/>
<evidence type="ECO:0000313" key="6">
    <source>
        <dbReference type="Proteomes" id="UP000322084"/>
    </source>
</evidence>
<dbReference type="Pfam" id="PF00593">
    <property type="entry name" value="TonB_dep_Rec_b-barrel"/>
    <property type="match status" value="1"/>
</dbReference>
<organism evidence="5 6">
    <name type="scientific">Iodidimonas gelatinilytica</name>
    <dbReference type="NCBI Taxonomy" id="1236966"/>
    <lineage>
        <taxon>Bacteria</taxon>
        <taxon>Pseudomonadati</taxon>
        <taxon>Pseudomonadota</taxon>
        <taxon>Alphaproteobacteria</taxon>
        <taxon>Iodidimonadales</taxon>
        <taxon>Iodidimonadaceae</taxon>
        <taxon>Iodidimonas</taxon>
    </lineage>
</organism>
<reference evidence="5 6" key="1">
    <citation type="submission" date="2019-09" db="EMBL/GenBank/DDBJ databases">
        <title>NBRP : Genome information of microbial organism related human and environment.</title>
        <authorList>
            <person name="Hattori M."/>
            <person name="Oshima K."/>
            <person name="Inaba H."/>
            <person name="Suda W."/>
            <person name="Sakamoto M."/>
            <person name="Iino T."/>
            <person name="Kitahara M."/>
            <person name="Oshida Y."/>
            <person name="Iida T."/>
            <person name="Kudo T."/>
            <person name="Itoh T."/>
            <person name="Ohkuma M."/>
        </authorList>
    </citation>
    <scope>NUCLEOTIDE SEQUENCE [LARGE SCALE GENOMIC DNA]</scope>
    <source>
        <strain evidence="5 6">Hi-2</strain>
    </source>
</reference>
<dbReference type="GO" id="GO:0009279">
    <property type="term" value="C:cell outer membrane"/>
    <property type="evidence" value="ECO:0007669"/>
    <property type="project" value="UniProtKB-SubCell"/>
</dbReference>
<dbReference type="Proteomes" id="UP000322084">
    <property type="component" value="Unassembled WGS sequence"/>
</dbReference>
<name>A0A5A7MTR7_9PROT</name>
<accession>A0A5A7MTR7</accession>
<evidence type="ECO:0000256" key="2">
    <source>
        <dbReference type="ARBA" id="ARBA00023136"/>
    </source>
</evidence>
<dbReference type="PANTHER" id="PTHR47234:SF2">
    <property type="entry name" value="TONB-DEPENDENT RECEPTOR"/>
    <property type="match status" value="1"/>
</dbReference>
<feature type="domain" description="TonB-dependent receptor-like beta-barrel" evidence="4">
    <location>
        <begin position="34"/>
        <end position="591"/>
    </location>
</feature>
<protein>
    <recommendedName>
        <fullName evidence="4">TonB-dependent receptor-like beta-barrel domain-containing protein</fullName>
    </recommendedName>
</protein>
<dbReference type="AlphaFoldDB" id="A0A5A7MTR7"/>
<comment type="caution">
    <text evidence="5">The sequence shown here is derived from an EMBL/GenBank/DDBJ whole genome shotgun (WGS) entry which is preliminary data.</text>
</comment>
<keyword evidence="2" id="KW-0472">Membrane</keyword>
<dbReference type="RefSeq" id="WP_210431822.1">
    <property type="nucleotide sequence ID" value="NZ_BKCL01000008.1"/>
</dbReference>
<comment type="subcellular location">
    <subcellularLocation>
        <location evidence="1">Cell outer membrane</location>
    </subcellularLocation>
</comment>
<dbReference type="InterPro" id="IPR000531">
    <property type="entry name" value="Beta-barrel_TonB"/>
</dbReference>